<comment type="caution">
    <text evidence="1">The sequence shown here is derived from an EMBL/GenBank/DDBJ whole genome shotgun (WGS) entry which is preliminary data.</text>
</comment>
<evidence type="ECO:0000313" key="4">
    <source>
        <dbReference type="Proteomes" id="UP000286392"/>
    </source>
</evidence>
<dbReference type="Proteomes" id="UP000286392">
    <property type="component" value="Unassembled WGS sequence"/>
</dbReference>
<protein>
    <submittedName>
        <fullName evidence="1">Uncharacterized protein</fullName>
    </submittedName>
</protein>
<dbReference type="EMBL" id="JAWDET010000006">
    <property type="protein sequence ID" value="MDU0241112.1"/>
    <property type="molecule type" value="Genomic_DNA"/>
</dbReference>
<evidence type="ECO:0000313" key="2">
    <source>
        <dbReference type="EMBL" id="MDU0248252.1"/>
    </source>
</evidence>
<proteinExistence type="predicted"/>
<reference evidence="3 4" key="1">
    <citation type="submission" date="2018-08" db="EMBL/GenBank/DDBJ databases">
        <title>A genome reference for cultivated species of the human gut microbiota.</title>
        <authorList>
            <person name="Zou Y."/>
            <person name="Xue W."/>
            <person name="Luo G."/>
        </authorList>
    </citation>
    <scope>NUCLEOTIDE SEQUENCE [LARGE SCALE GENOMIC DNA]</scope>
    <source>
        <strain evidence="3 4">AF39-8AT</strain>
    </source>
</reference>
<dbReference type="EMBL" id="JAWDHD010000008">
    <property type="protein sequence ID" value="MDU0248252.1"/>
    <property type="molecule type" value="Genomic_DNA"/>
</dbReference>
<dbReference type="EMBL" id="QROB01000006">
    <property type="protein sequence ID" value="RHK89366.1"/>
    <property type="molecule type" value="Genomic_DNA"/>
</dbReference>
<dbReference type="Proteomes" id="UP001181258">
    <property type="component" value="Unassembled WGS sequence"/>
</dbReference>
<evidence type="ECO:0000313" key="3">
    <source>
        <dbReference type="EMBL" id="RHK89366.1"/>
    </source>
</evidence>
<accession>A0A396AJI9</accession>
<dbReference type="Proteomes" id="UP001181239">
    <property type="component" value="Unassembled WGS sequence"/>
</dbReference>
<evidence type="ECO:0000313" key="1">
    <source>
        <dbReference type="EMBL" id="MDU0241112.1"/>
    </source>
</evidence>
<reference evidence="2" key="3">
    <citation type="submission" date="2023-10" db="EMBL/GenBank/DDBJ databases">
        <title>Genome of potential pathogenic bacteria in Crohn's disease.</title>
        <authorList>
            <person name="Rodriguez-Palacios A."/>
        </authorList>
    </citation>
    <scope>NUCLEOTIDE SEQUENCE</scope>
    <source>
        <strain evidence="2">CavFT-hAR107</strain>
    </source>
</reference>
<dbReference type="RefSeq" id="WP_117697188.1">
    <property type="nucleotide sequence ID" value="NZ_CAXKYE010000014.1"/>
</dbReference>
<name>A0A396AJI9_PHOVU</name>
<reference evidence="1" key="2">
    <citation type="submission" date="2023-10" db="EMBL/GenBank/DDBJ databases">
        <title>Genome of Potential pathogenic bacteria in Crohn's disease.</title>
        <authorList>
            <person name="Rodriguez-Palacios A."/>
        </authorList>
    </citation>
    <scope>NUCLEOTIDE SEQUENCE</scope>
    <source>
        <strain evidence="1">CavFT-hAR11</strain>
    </source>
</reference>
<organism evidence="1 5">
    <name type="scientific">Phocaeicola vulgatus</name>
    <name type="common">Bacteroides vulgatus</name>
    <dbReference type="NCBI Taxonomy" id="821"/>
    <lineage>
        <taxon>Bacteria</taxon>
        <taxon>Pseudomonadati</taxon>
        <taxon>Bacteroidota</taxon>
        <taxon>Bacteroidia</taxon>
        <taxon>Bacteroidales</taxon>
        <taxon>Bacteroidaceae</taxon>
        <taxon>Phocaeicola</taxon>
    </lineage>
</organism>
<dbReference type="AlphaFoldDB" id="A0A396AJI9"/>
<sequence>MSRIIKNCPCTLEVWSGPDEPILKEWNMYFNCKNKIKEYLNSKLQEFKGNMVECYVYQLHKGKLSEVSVCFEVK</sequence>
<gene>
    <name evidence="3" type="ORF">DW043_05645</name>
    <name evidence="1" type="ORF">RVH43_10925</name>
    <name evidence="2" type="ORF">RVY68_06010</name>
</gene>
<evidence type="ECO:0000313" key="5">
    <source>
        <dbReference type="Proteomes" id="UP001181239"/>
    </source>
</evidence>